<dbReference type="EMBL" id="JAOYFB010000003">
    <property type="protein sequence ID" value="KAK4009761.1"/>
    <property type="molecule type" value="Genomic_DNA"/>
</dbReference>
<dbReference type="InterPro" id="IPR004640">
    <property type="entry name" value="HscB"/>
</dbReference>
<evidence type="ECO:0000256" key="1">
    <source>
        <dbReference type="ARBA" id="ARBA00010476"/>
    </source>
</evidence>
<comment type="caution">
    <text evidence="4">The sequence shown here is derived from an EMBL/GenBank/DDBJ whole genome shotgun (WGS) entry which is preliminary data.</text>
</comment>
<dbReference type="Gene3D" id="1.20.1280.20">
    <property type="entry name" value="HscB, C-terminal domain"/>
    <property type="match status" value="1"/>
</dbReference>
<feature type="domain" description="Co-chaperone HscB C-terminal oligomerisation" evidence="3">
    <location>
        <begin position="1"/>
        <end position="73"/>
    </location>
</feature>
<keyword evidence="2" id="KW-0143">Chaperone</keyword>
<organism evidence="4 5">
    <name type="scientific">Daphnia magna</name>
    <dbReference type="NCBI Taxonomy" id="35525"/>
    <lineage>
        <taxon>Eukaryota</taxon>
        <taxon>Metazoa</taxon>
        <taxon>Ecdysozoa</taxon>
        <taxon>Arthropoda</taxon>
        <taxon>Crustacea</taxon>
        <taxon>Branchiopoda</taxon>
        <taxon>Diplostraca</taxon>
        <taxon>Cladocera</taxon>
        <taxon>Anomopoda</taxon>
        <taxon>Daphniidae</taxon>
        <taxon>Daphnia</taxon>
    </lineage>
</organism>
<accession>A0ABQ9ZA54</accession>
<protein>
    <recommendedName>
        <fullName evidence="3">Co-chaperone HscB C-terminal oligomerisation domain-containing protein</fullName>
    </recommendedName>
</protein>
<dbReference type="InterPro" id="IPR009073">
    <property type="entry name" value="HscB_oligo_C"/>
</dbReference>
<dbReference type="InterPro" id="IPR036386">
    <property type="entry name" value="HscB_C_sf"/>
</dbReference>
<evidence type="ECO:0000313" key="4">
    <source>
        <dbReference type="EMBL" id="KAK4009761.1"/>
    </source>
</evidence>
<dbReference type="Pfam" id="PF07743">
    <property type="entry name" value="HSCB_C"/>
    <property type="match status" value="1"/>
</dbReference>
<dbReference type="PANTHER" id="PTHR14021:SF15">
    <property type="entry name" value="IRON-SULFUR CLUSTER CO-CHAPERONE PROTEIN HSCB"/>
    <property type="match status" value="1"/>
</dbReference>
<keyword evidence="5" id="KW-1185">Reference proteome</keyword>
<dbReference type="SUPFAM" id="SSF47144">
    <property type="entry name" value="HSC20 (HSCB), C-terminal oligomerisation domain"/>
    <property type="match status" value="1"/>
</dbReference>
<sequence length="84" mass="10276">MDPEFLSEIMEINEEIHEVEDHESLQRLQKTNTIELENLFRKAADHFRNNDWESARECVAKLKYYNKIQRRIKEIEQELVEKEN</sequence>
<name>A0ABQ9ZA54_9CRUS</name>
<dbReference type="Proteomes" id="UP001234178">
    <property type="component" value="Unassembled WGS sequence"/>
</dbReference>
<evidence type="ECO:0000313" key="5">
    <source>
        <dbReference type="Proteomes" id="UP001234178"/>
    </source>
</evidence>
<comment type="similarity">
    <text evidence="1">Belongs to the HscB family.</text>
</comment>
<evidence type="ECO:0000256" key="2">
    <source>
        <dbReference type="ARBA" id="ARBA00023186"/>
    </source>
</evidence>
<proteinExistence type="inferred from homology"/>
<reference evidence="4 5" key="1">
    <citation type="journal article" date="2023" name="Nucleic Acids Res.">
        <title>The hologenome of Daphnia magna reveals possible DNA methylation and microbiome-mediated evolution of the host genome.</title>
        <authorList>
            <person name="Chaturvedi A."/>
            <person name="Li X."/>
            <person name="Dhandapani V."/>
            <person name="Marshall H."/>
            <person name="Kissane S."/>
            <person name="Cuenca-Cambronero M."/>
            <person name="Asole G."/>
            <person name="Calvet F."/>
            <person name="Ruiz-Romero M."/>
            <person name="Marangio P."/>
            <person name="Guigo R."/>
            <person name="Rago D."/>
            <person name="Mirbahai L."/>
            <person name="Eastwood N."/>
            <person name="Colbourne J.K."/>
            <person name="Zhou J."/>
            <person name="Mallon E."/>
            <person name="Orsini L."/>
        </authorList>
    </citation>
    <scope>NUCLEOTIDE SEQUENCE [LARGE SCALE GENOMIC DNA]</scope>
    <source>
        <strain evidence="4">LRV0_1</strain>
    </source>
</reference>
<dbReference type="PANTHER" id="PTHR14021">
    <property type="entry name" value="IRON-SULFUR CLUSTER CO-CHAPERONE PROTEIN HSCB"/>
    <property type="match status" value="1"/>
</dbReference>
<gene>
    <name evidence="4" type="ORF">OUZ56_018907</name>
</gene>
<evidence type="ECO:0000259" key="3">
    <source>
        <dbReference type="Pfam" id="PF07743"/>
    </source>
</evidence>